<feature type="region of interest" description="Disordered" evidence="1">
    <location>
        <begin position="1"/>
        <end position="50"/>
    </location>
</feature>
<evidence type="ECO:0000313" key="4">
    <source>
        <dbReference type="Proteomes" id="UP000188268"/>
    </source>
</evidence>
<protein>
    <recommendedName>
        <fullName evidence="2">GIR1-like zinc ribbon domain-containing protein</fullName>
    </recommendedName>
</protein>
<evidence type="ECO:0000259" key="2">
    <source>
        <dbReference type="Pfam" id="PF24747"/>
    </source>
</evidence>
<dbReference type="Pfam" id="PF24747">
    <property type="entry name" value="Zn-ribbon_GIR1"/>
    <property type="match status" value="1"/>
</dbReference>
<evidence type="ECO:0000313" key="3">
    <source>
        <dbReference type="EMBL" id="OMO96303.1"/>
    </source>
</evidence>
<evidence type="ECO:0000256" key="1">
    <source>
        <dbReference type="SAM" id="MobiDB-lite"/>
    </source>
</evidence>
<feature type="compositionally biased region" description="Polar residues" evidence="1">
    <location>
        <begin position="28"/>
        <end position="37"/>
    </location>
</feature>
<name>A0A1R3JND9_COCAP</name>
<dbReference type="AlphaFoldDB" id="A0A1R3JND9"/>
<gene>
    <name evidence="3" type="ORF">CCACVL1_05004</name>
</gene>
<reference evidence="3 4" key="1">
    <citation type="submission" date="2013-09" db="EMBL/GenBank/DDBJ databases">
        <title>Corchorus capsularis genome sequencing.</title>
        <authorList>
            <person name="Alam M."/>
            <person name="Haque M.S."/>
            <person name="Islam M.S."/>
            <person name="Emdad E.M."/>
            <person name="Islam M.M."/>
            <person name="Ahmed B."/>
            <person name="Halim A."/>
            <person name="Hossen Q.M.M."/>
            <person name="Hossain M.Z."/>
            <person name="Ahmed R."/>
            <person name="Khan M.M."/>
            <person name="Islam R."/>
            <person name="Rashid M.M."/>
            <person name="Khan S.A."/>
            <person name="Rahman M.S."/>
            <person name="Alam M."/>
        </authorList>
    </citation>
    <scope>NUCLEOTIDE SEQUENCE [LARGE SCALE GENOMIC DNA]</scope>
    <source>
        <strain evidence="4">cv. CVL-1</strain>
        <tissue evidence="3">Whole seedling</tissue>
    </source>
</reference>
<dbReference type="Proteomes" id="UP000188268">
    <property type="component" value="Unassembled WGS sequence"/>
</dbReference>
<feature type="compositionally biased region" description="Low complexity" evidence="1">
    <location>
        <begin position="7"/>
        <end position="19"/>
    </location>
</feature>
<dbReference type="Gramene" id="OMO96303">
    <property type="protein sequence ID" value="OMO96303"/>
    <property type="gene ID" value="CCACVL1_05004"/>
</dbReference>
<dbReference type="EMBL" id="AWWV01007472">
    <property type="protein sequence ID" value="OMO96303.1"/>
    <property type="molecule type" value="Genomic_DNA"/>
</dbReference>
<accession>A0A1R3JND9</accession>
<sequence>MSRRAKSPNLELELNLSPPRANNLRVESPNTSVSSWAMSPESSCVSSEPEEQYPEETSMVLVGCPRCLMSHARGHMWGCTSEVTCRRCPLEVTYGRTIGSRGELSVGGHVWCAGWLTYGVRLLVVVSGRAPDMKVVERLMVISGRAPGMEVVERRVCMLSVAGLREWSDVQQLCHAQQLPPSREGGYKVTERNVFSSC</sequence>
<comment type="caution">
    <text evidence="3">The sequence shown here is derived from an EMBL/GenBank/DDBJ whole genome shotgun (WGS) entry which is preliminary data.</text>
</comment>
<keyword evidence="4" id="KW-1185">Reference proteome</keyword>
<organism evidence="3 4">
    <name type="scientific">Corchorus capsularis</name>
    <name type="common">Jute</name>
    <dbReference type="NCBI Taxonomy" id="210143"/>
    <lineage>
        <taxon>Eukaryota</taxon>
        <taxon>Viridiplantae</taxon>
        <taxon>Streptophyta</taxon>
        <taxon>Embryophyta</taxon>
        <taxon>Tracheophyta</taxon>
        <taxon>Spermatophyta</taxon>
        <taxon>Magnoliopsida</taxon>
        <taxon>eudicotyledons</taxon>
        <taxon>Gunneridae</taxon>
        <taxon>Pentapetalae</taxon>
        <taxon>rosids</taxon>
        <taxon>malvids</taxon>
        <taxon>Malvales</taxon>
        <taxon>Malvaceae</taxon>
        <taxon>Grewioideae</taxon>
        <taxon>Apeibeae</taxon>
        <taxon>Corchorus</taxon>
    </lineage>
</organism>
<dbReference type="InterPro" id="IPR056440">
    <property type="entry name" value="Zn-ribbon_GIR1"/>
</dbReference>
<feature type="domain" description="GIR1-like zinc ribbon" evidence="2">
    <location>
        <begin position="57"/>
        <end position="69"/>
    </location>
</feature>
<proteinExistence type="predicted"/>